<reference evidence="2 3" key="1">
    <citation type="submission" date="2019-05" db="EMBL/GenBank/DDBJ databases">
        <title>Emergence of the Ug99 lineage of the wheat stem rust pathogen through somatic hybridization.</title>
        <authorList>
            <person name="Li F."/>
            <person name="Upadhyaya N.M."/>
            <person name="Sperschneider J."/>
            <person name="Matny O."/>
            <person name="Nguyen-Phuc H."/>
            <person name="Mago R."/>
            <person name="Raley C."/>
            <person name="Miller M.E."/>
            <person name="Silverstein K.A.T."/>
            <person name="Henningsen E."/>
            <person name="Hirsch C.D."/>
            <person name="Visser B."/>
            <person name="Pretorius Z.A."/>
            <person name="Steffenson B.J."/>
            <person name="Schwessinger B."/>
            <person name="Dodds P.N."/>
            <person name="Figueroa M."/>
        </authorList>
    </citation>
    <scope>NUCLEOTIDE SEQUENCE [LARGE SCALE GENOMIC DNA]</scope>
    <source>
        <strain evidence="2 3">Ug99</strain>
    </source>
</reference>
<accession>A0A5B0QYC6</accession>
<evidence type="ECO:0000256" key="1">
    <source>
        <dbReference type="SAM" id="MobiDB-lite"/>
    </source>
</evidence>
<dbReference type="AlphaFoldDB" id="A0A5B0QYC6"/>
<sequence>MSSIEIRHSHANHDPLTGSLRQHRQNQFSNNNQMIHNPYMNQQSHATNNFSNNSNYNNNNYNNNQQPRNNFMNGGGQFYNQGYNKSNGYEGNKRPRGGYRGSNYSENPQGKADGNQGGKRNNQK</sequence>
<dbReference type="Proteomes" id="UP000325313">
    <property type="component" value="Unassembled WGS sequence"/>
</dbReference>
<comment type="caution">
    <text evidence="2">The sequence shown here is derived from an EMBL/GenBank/DDBJ whole genome shotgun (WGS) entry which is preliminary data.</text>
</comment>
<protein>
    <submittedName>
        <fullName evidence="2">Uncharacterized protein</fullName>
    </submittedName>
</protein>
<feature type="region of interest" description="Disordered" evidence="1">
    <location>
        <begin position="24"/>
        <end position="124"/>
    </location>
</feature>
<evidence type="ECO:0000313" key="2">
    <source>
        <dbReference type="EMBL" id="KAA1118327.1"/>
    </source>
</evidence>
<organism evidence="2 3">
    <name type="scientific">Puccinia graminis f. sp. tritici</name>
    <dbReference type="NCBI Taxonomy" id="56615"/>
    <lineage>
        <taxon>Eukaryota</taxon>
        <taxon>Fungi</taxon>
        <taxon>Dikarya</taxon>
        <taxon>Basidiomycota</taxon>
        <taxon>Pucciniomycotina</taxon>
        <taxon>Pucciniomycetes</taxon>
        <taxon>Pucciniales</taxon>
        <taxon>Pucciniaceae</taxon>
        <taxon>Puccinia</taxon>
    </lineage>
</organism>
<feature type="compositionally biased region" description="Low complexity" evidence="1">
    <location>
        <begin position="48"/>
        <end position="84"/>
    </location>
</feature>
<feature type="compositionally biased region" description="Polar residues" evidence="1">
    <location>
        <begin position="25"/>
        <end position="47"/>
    </location>
</feature>
<gene>
    <name evidence="2" type="ORF">PGTUg99_004985</name>
</gene>
<name>A0A5B0QYC6_PUCGR</name>
<dbReference type="EMBL" id="VDEP01000255">
    <property type="protein sequence ID" value="KAA1118327.1"/>
    <property type="molecule type" value="Genomic_DNA"/>
</dbReference>
<proteinExistence type="predicted"/>
<evidence type="ECO:0000313" key="3">
    <source>
        <dbReference type="Proteomes" id="UP000325313"/>
    </source>
</evidence>